<dbReference type="OrthoDB" id="1551204at2"/>
<dbReference type="Proteomes" id="UP000236723">
    <property type="component" value="Unassembled WGS sequence"/>
</dbReference>
<feature type="region of interest" description="Disordered" evidence="1">
    <location>
        <begin position="79"/>
        <end position="110"/>
    </location>
</feature>
<organism evidence="2 3">
    <name type="scientific">Thermomonospora echinospora</name>
    <dbReference type="NCBI Taxonomy" id="1992"/>
    <lineage>
        <taxon>Bacteria</taxon>
        <taxon>Bacillati</taxon>
        <taxon>Actinomycetota</taxon>
        <taxon>Actinomycetes</taxon>
        <taxon>Streptosporangiales</taxon>
        <taxon>Thermomonosporaceae</taxon>
        <taxon>Thermomonospora</taxon>
    </lineage>
</organism>
<evidence type="ECO:0000313" key="2">
    <source>
        <dbReference type="EMBL" id="SEG91662.1"/>
    </source>
</evidence>
<proteinExistence type="predicted"/>
<dbReference type="RefSeq" id="WP_103944258.1">
    <property type="nucleotide sequence ID" value="NZ_FNVO01000030.1"/>
</dbReference>
<reference evidence="3" key="1">
    <citation type="submission" date="2016-10" db="EMBL/GenBank/DDBJ databases">
        <authorList>
            <person name="Varghese N."/>
            <person name="Submissions S."/>
        </authorList>
    </citation>
    <scope>NUCLEOTIDE SEQUENCE [LARGE SCALE GENOMIC DNA]</scope>
    <source>
        <strain evidence="3">DSM 43163</strain>
    </source>
</reference>
<feature type="compositionally biased region" description="Basic and acidic residues" evidence="1">
    <location>
        <begin position="97"/>
        <end position="110"/>
    </location>
</feature>
<dbReference type="AlphaFoldDB" id="A0A1H6E247"/>
<evidence type="ECO:0000313" key="3">
    <source>
        <dbReference type="Proteomes" id="UP000236723"/>
    </source>
</evidence>
<evidence type="ECO:0000256" key="1">
    <source>
        <dbReference type="SAM" id="MobiDB-lite"/>
    </source>
</evidence>
<name>A0A1H6E247_9ACTN</name>
<sequence>MSDWCGHRPWILSEAGLVPAPRRASPTWRQFLTAQASGILADFPALSVQDASIDLVAAVMPQLAHRPAEDAAAIVLGTGTGTGTGVRPRGRVPATSHRPEHGLTRDDLWL</sequence>
<accession>A0A1H6E247</accession>
<keyword evidence="3" id="KW-1185">Reference proteome</keyword>
<protein>
    <submittedName>
        <fullName evidence="2">Uncharacterized protein</fullName>
    </submittedName>
</protein>
<dbReference type="EMBL" id="FNVO01000030">
    <property type="protein sequence ID" value="SEG91662.1"/>
    <property type="molecule type" value="Genomic_DNA"/>
</dbReference>
<gene>
    <name evidence="2" type="ORF">SAMN04489712_13012</name>
</gene>